<dbReference type="Gene3D" id="2.130.10.10">
    <property type="entry name" value="YVTN repeat-like/Quinoprotein amine dehydrogenase"/>
    <property type="match status" value="2"/>
</dbReference>
<evidence type="ECO:0000256" key="1">
    <source>
        <dbReference type="ARBA" id="ARBA00004496"/>
    </source>
</evidence>
<keyword evidence="5 9" id="KW-0677">Repeat</keyword>
<feature type="compositionally biased region" description="Polar residues" evidence="10">
    <location>
        <begin position="510"/>
        <end position="535"/>
    </location>
</feature>
<keyword evidence="13" id="KW-1185">Reference proteome</keyword>
<accession>A0A9P0CD41</accession>
<feature type="domain" description="DUF1899" evidence="11">
    <location>
        <begin position="4"/>
        <end position="66"/>
    </location>
</feature>
<feature type="compositionally biased region" description="Basic and acidic residues" evidence="10">
    <location>
        <begin position="590"/>
        <end position="608"/>
    </location>
</feature>
<evidence type="ECO:0000313" key="13">
    <source>
        <dbReference type="Proteomes" id="UP001152759"/>
    </source>
</evidence>
<dbReference type="SMART" id="SM01167">
    <property type="entry name" value="DUF1900"/>
    <property type="match status" value="2"/>
</dbReference>
<dbReference type="GO" id="GO:0005737">
    <property type="term" value="C:cytoplasm"/>
    <property type="evidence" value="ECO:0007669"/>
    <property type="project" value="UniProtKB-SubCell"/>
</dbReference>
<dbReference type="InterPro" id="IPR024977">
    <property type="entry name" value="Apc4-like_WD40_dom"/>
</dbReference>
<dbReference type="PANTHER" id="PTHR10856:SF20">
    <property type="entry name" value="CORONIN-7"/>
    <property type="match status" value="1"/>
</dbReference>
<dbReference type="GO" id="GO:0030036">
    <property type="term" value="P:actin cytoskeleton organization"/>
    <property type="evidence" value="ECO:0007669"/>
    <property type="project" value="UniProtKB-ARBA"/>
</dbReference>
<evidence type="ECO:0000259" key="11">
    <source>
        <dbReference type="SMART" id="SM01166"/>
    </source>
</evidence>
<evidence type="ECO:0000256" key="2">
    <source>
        <dbReference type="ARBA" id="ARBA00009482"/>
    </source>
</evidence>
<keyword evidence="3" id="KW-0963">Cytoplasm</keyword>
<feature type="repeat" description="WD" evidence="8">
    <location>
        <begin position="876"/>
        <end position="917"/>
    </location>
</feature>
<dbReference type="PANTHER" id="PTHR10856">
    <property type="entry name" value="CORONIN"/>
    <property type="match status" value="1"/>
</dbReference>
<dbReference type="InterPro" id="IPR019775">
    <property type="entry name" value="WD40_repeat_CS"/>
</dbReference>
<evidence type="ECO:0000256" key="5">
    <source>
        <dbReference type="ARBA" id="ARBA00022737"/>
    </source>
</evidence>
<dbReference type="SMART" id="SM00320">
    <property type="entry name" value="WD40"/>
    <property type="match status" value="6"/>
</dbReference>
<gene>
    <name evidence="12" type="ORF">BEMITA_LOCUS7463</name>
</gene>
<dbReference type="Pfam" id="PF08953">
    <property type="entry name" value="DUF1899"/>
    <property type="match status" value="2"/>
</dbReference>
<dbReference type="Pfam" id="PF16300">
    <property type="entry name" value="WD40_4"/>
    <property type="match status" value="2"/>
</dbReference>
<evidence type="ECO:0000256" key="8">
    <source>
        <dbReference type="PROSITE-ProRule" id="PRU00221"/>
    </source>
</evidence>
<feature type="domain" description="DUF1899" evidence="11">
    <location>
        <begin position="709"/>
        <end position="774"/>
    </location>
</feature>
<organism evidence="12 13">
    <name type="scientific">Bemisia tabaci</name>
    <name type="common">Sweetpotato whitefly</name>
    <name type="synonym">Aleurodes tabaci</name>
    <dbReference type="NCBI Taxonomy" id="7038"/>
    <lineage>
        <taxon>Eukaryota</taxon>
        <taxon>Metazoa</taxon>
        <taxon>Ecdysozoa</taxon>
        <taxon>Arthropoda</taxon>
        <taxon>Hexapoda</taxon>
        <taxon>Insecta</taxon>
        <taxon>Pterygota</taxon>
        <taxon>Neoptera</taxon>
        <taxon>Paraneoptera</taxon>
        <taxon>Hemiptera</taxon>
        <taxon>Sternorrhyncha</taxon>
        <taxon>Aleyrodoidea</taxon>
        <taxon>Aleyrodidae</taxon>
        <taxon>Aleyrodinae</taxon>
        <taxon>Bemisia</taxon>
    </lineage>
</organism>
<evidence type="ECO:0000256" key="9">
    <source>
        <dbReference type="RuleBase" id="RU280818"/>
    </source>
</evidence>
<sequence>MAWRFKASKYKNAAPLVPKPENCIRDISVGSYQTYGNNITASAMFMAFNVDHAGSNLAILPINDCGRKPKNMPLLYAHSDTVTDMDFSPFHDNLLATGSQDCMVKLWTIPDNGLTENLSNAQCMLNHGHRRVENVTFHPVCDALLTTTSVSSLFLWDLVEQKKVFSYNDHGDVVQSLSWKQDGQLLVTSCKDKQLRVIDPRCNSANGAVTHSCISHHGIKDSRVVWLGNMNRILTTGFNSSRQREIIMRDLRVMNQPEKTLCLDSSTGILIPLFDPDTNMLFLAGKGDITILYMEVTDREPFLVEGLRHTGEQTKGACLVPKRALKVMEAEVNRVLQLTSSMVIPIMYQVPRKSYRDFHADLYPETNGAVSPLKPKEWLTGANNPVPKISLDPAAERAESVLYASLEDLCSALQNRASAHHKPKSVTEESTPAVKSISESSRIFQSPFIKNDDERVMNGARKLKENNAINLRDSNIEKSVSTPPKPLPRVSRALSEQIEDVYQKPVARPRTNSLAPSGTLNSGTPGPPTVSSIQVNIYKPRLGPKPFSAPKLKDLGETSPTSEFDKVFSVPSAPKSMYGANCVQNGHHASKPDYHSNKDAANHNHENGSDSLNSSDDSSAEKIISPGLEKQSSSDSDGKTDSETKSEDIDAPDCFKRDRVDRSSFADRRKMYQEEPSNMTSVPKMEPKKENGTKILTPATPTPKRTSTVFGRVSKFRHLKGTPGHKSTHIENIRNLSRQISGESDGFYANGERAAIVLGGPGGKLAILELNKTGKLPDGVLPTLVNGTNVMDFAWDPFNSSRLIAVCDEGSIKEWIVPEGGLQEPTNSPKHSFSCNSDKIFSVKFHPLAENVMATVSHDLMIRVWDLESYTVVHTLKGHQDQVMSFAWSPCGKYIATICKDNCLRIYNPRASSTPVKQGKGGPGGSRGARITWVLDGTCLVVLGFDKVSERKIILFSKENLDTPISTFSLDVSPSTLIPFYDEDGSTLFLTGRGDSIIFAFEVSDESPYLCPLSHHRCPSQNQGLAFLPKIYCDVGAVEFAKALRLTNSSIEPLSFTVPRIKTELFQDDLFPPTRVTWKPTITAAEWFSGRDKPCPRISLKPSEMTSLSEVQNKSNNINEMSSGLENVEIKHPVSKDIPVHQWNSESAKNVQERIQRSIFSSIEVDTTLEQDKMEGVDESEWDD</sequence>
<comment type="function">
    <text evidence="7">F-actin regulator involved in anterograde Golgi to endosome transport: upon ubiquitination via 'Lys-33'-linked ubiquitin chains by the BCR(KLHL20) E3 ubiquitin ligase complex, interacts with EPS15 and localizes to the trans-Golgi network, where it promotes actin polymerization, thereby facilitating post-Golgi trafficking. May play a role in the maintenance of the Golgi apparatus morphology.</text>
</comment>
<dbReference type="GO" id="GO:0003779">
    <property type="term" value="F:actin binding"/>
    <property type="evidence" value="ECO:0007669"/>
    <property type="project" value="UniProtKB-KW"/>
</dbReference>
<dbReference type="InterPro" id="IPR036322">
    <property type="entry name" value="WD40_repeat_dom_sf"/>
</dbReference>
<dbReference type="Proteomes" id="UP001152759">
    <property type="component" value="Chromosome 4"/>
</dbReference>
<dbReference type="FunFam" id="2.130.10.10:FF:000076">
    <property type="entry name" value="Coronin"/>
    <property type="match status" value="1"/>
</dbReference>
<dbReference type="PROSITE" id="PS50294">
    <property type="entry name" value="WD_REPEATS_REGION"/>
    <property type="match status" value="2"/>
</dbReference>
<dbReference type="InterPro" id="IPR001680">
    <property type="entry name" value="WD40_rpt"/>
</dbReference>
<feature type="compositionally biased region" description="Basic and acidic residues" evidence="10">
    <location>
        <begin position="636"/>
        <end position="673"/>
    </location>
</feature>
<feature type="repeat" description="WD" evidence="8">
    <location>
        <begin position="167"/>
        <end position="199"/>
    </location>
</feature>
<dbReference type="PROSITE" id="PS00678">
    <property type="entry name" value="WD_REPEATS_1"/>
    <property type="match status" value="1"/>
</dbReference>
<evidence type="ECO:0000256" key="3">
    <source>
        <dbReference type="ARBA" id="ARBA00022490"/>
    </source>
</evidence>
<dbReference type="SUPFAM" id="SSF50978">
    <property type="entry name" value="WD40 repeat-like"/>
    <property type="match status" value="2"/>
</dbReference>
<evidence type="ECO:0000313" key="12">
    <source>
        <dbReference type="EMBL" id="CAH0770609.1"/>
    </source>
</evidence>
<protein>
    <recommendedName>
        <fullName evidence="9">Coronin</fullName>
    </recommendedName>
</protein>
<dbReference type="SMART" id="SM01166">
    <property type="entry name" value="DUF1899"/>
    <property type="match status" value="2"/>
</dbReference>
<dbReference type="EMBL" id="OU963865">
    <property type="protein sequence ID" value="CAH0770609.1"/>
    <property type="molecule type" value="Genomic_DNA"/>
</dbReference>
<feature type="region of interest" description="Disordered" evidence="10">
    <location>
        <begin position="579"/>
        <end position="707"/>
    </location>
</feature>
<name>A0A9P0CD41_BEMTA</name>
<keyword evidence="6" id="KW-0009">Actin-binding</keyword>
<keyword evidence="4 8" id="KW-0853">WD repeat</keyword>
<dbReference type="InterPro" id="IPR015943">
    <property type="entry name" value="WD40/YVTN_repeat-like_dom_sf"/>
</dbReference>
<feature type="region of interest" description="Disordered" evidence="10">
    <location>
        <begin position="502"/>
        <end position="567"/>
    </location>
</feature>
<evidence type="ECO:0000256" key="4">
    <source>
        <dbReference type="ARBA" id="ARBA00022574"/>
    </source>
</evidence>
<evidence type="ECO:0000256" key="6">
    <source>
        <dbReference type="ARBA" id="ARBA00023203"/>
    </source>
</evidence>
<dbReference type="FunFam" id="2.130.10.10:FF:000362">
    <property type="entry name" value="Coronin"/>
    <property type="match status" value="1"/>
</dbReference>
<comment type="subcellular location">
    <subcellularLocation>
        <location evidence="1">Cytoplasm</location>
    </subcellularLocation>
</comment>
<dbReference type="AlphaFoldDB" id="A0A9P0CD41"/>
<comment type="similarity">
    <text evidence="2 9">Belongs to the WD repeat coronin family.</text>
</comment>
<feature type="repeat" description="WD" evidence="8">
    <location>
        <begin position="75"/>
        <end position="117"/>
    </location>
</feature>
<evidence type="ECO:0000256" key="10">
    <source>
        <dbReference type="SAM" id="MobiDB-lite"/>
    </source>
</evidence>
<dbReference type="InterPro" id="IPR015048">
    <property type="entry name" value="DUF1899"/>
</dbReference>
<dbReference type="Pfam" id="PF00400">
    <property type="entry name" value="WD40"/>
    <property type="match status" value="3"/>
</dbReference>
<dbReference type="KEGG" id="btab:109032865"/>
<dbReference type="Pfam" id="PF12894">
    <property type="entry name" value="ANAPC4_WD40"/>
    <property type="match status" value="1"/>
</dbReference>
<feature type="repeat" description="WD" evidence="8">
    <location>
        <begin position="833"/>
        <end position="875"/>
    </location>
</feature>
<dbReference type="PROSITE" id="PS50082">
    <property type="entry name" value="WD_REPEATS_2"/>
    <property type="match status" value="4"/>
</dbReference>
<reference evidence="12" key="1">
    <citation type="submission" date="2021-12" db="EMBL/GenBank/DDBJ databases">
        <authorList>
            <person name="King R."/>
        </authorList>
    </citation>
    <scope>NUCLEOTIDE SEQUENCE</scope>
</reference>
<proteinExistence type="inferred from homology"/>
<dbReference type="InterPro" id="IPR015505">
    <property type="entry name" value="Coronin"/>
</dbReference>
<evidence type="ECO:0000256" key="7">
    <source>
        <dbReference type="ARBA" id="ARBA00024838"/>
    </source>
</evidence>